<organism evidence="2 3">
    <name type="scientific">Coniochaeta ligniaria NRRL 30616</name>
    <dbReference type="NCBI Taxonomy" id="1408157"/>
    <lineage>
        <taxon>Eukaryota</taxon>
        <taxon>Fungi</taxon>
        <taxon>Dikarya</taxon>
        <taxon>Ascomycota</taxon>
        <taxon>Pezizomycotina</taxon>
        <taxon>Sordariomycetes</taxon>
        <taxon>Sordariomycetidae</taxon>
        <taxon>Coniochaetales</taxon>
        <taxon>Coniochaetaceae</taxon>
        <taxon>Coniochaeta</taxon>
    </lineage>
</organism>
<protein>
    <submittedName>
        <fullName evidence="2">Uncharacterized protein</fullName>
    </submittedName>
</protein>
<dbReference type="Proteomes" id="UP000182658">
    <property type="component" value="Unassembled WGS sequence"/>
</dbReference>
<gene>
    <name evidence="2" type="ORF">CONLIGDRAFT_684973</name>
</gene>
<accession>A0A1J7ICT9</accession>
<evidence type="ECO:0000313" key="3">
    <source>
        <dbReference type="Proteomes" id="UP000182658"/>
    </source>
</evidence>
<dbReference type="Pfam" id="PF12511">
    <property type="entry name" value="DUF3716"/>
    <property type="match status" value="1"/>
</dbReference>
<dbReference type="EMBL" id="KV875102">
    <property type="protein sequence ID" value="OIW25099.1"/>
    <property type="molecule type" value="Genomic_DNA"/>
</dbReference>
<sequence length="113" mass="12193">MVECVVSKAHFGGACTNCQYHSVASQCSIRPGGRTTSRKRGKKYKDDVEDARSDSGASTIFDQRGAALSHIHRHHDSIITMARMGDRTPGIGDRGSGIGRFSGIFDPICIVLL</sequence>
<name>A0A1J7ICT9_9PEZI</name>
<evidence type="ECO:0000256" key="1">
    <source>
        <dbReference type="SAM" id="MobiDB-lite"/>
    </source>
</evidence>
<proteinExistence type="predicted"/>
<feature type="region of interest" description="Disordered" evidence="1">
    <location>
        <begin position="29"/>
        <end position="51"/>
    </location>
</feature>
<evidence type="ECO:0000313" key="2">
    <source>
        <dbReference type="EMBL" id="OIW25099.1"/>
    </source>
</evidence>
<dbReference type="AlphaFoldDB" id="A0A1J7ICT9"/>
<keyword evidence="3" id="KW-1185">Reference proteome</keyword>
<reference evidence="2 3" key="1">
    <citation type="submission" date="2016-10" db="EMBL/GenBank/DDBJ databases">
        <title>Draft genome sequence of Coniochaeta ligniaria NRRL30616, a lignocellulolytic fungus for bioabatement of inhibitors in plant biomass hydrolysates.</title>
        <authorList>
            <consortium name="DOE Joint Genome Institute"/>
            <person name="Jimenez D.J."/>
            <person name="Hector R.E."/>
            <person name="Riley R."/>
            <person name="Sun H."/>
            <person name="Grigoriev I.V."/>
            <person name="Van Elsas J.D."/>
            <person name="Nichols N.N."/>
        </authorList>
    </citation>
    <scope>NUCLEOTIDE SEQUENCE [LARGE SCALE GENOMIC DNA]</scope>
    <source>
        <strain evidence="2 3">NRRL 30616</strain>
    </source>
</reference>
<dbReference type="InParanoid" id="A0A1J7ICT9"/>
<dbReference type="InterPro" id="IPR022190">
    <property type="entry name" value="DUF3716"/>
</dbReference>